<organism evidence="2 3">
    <name type="scientific">Papio anubis</name>
    <name type="common">Olive baboon</name>
    <dbReference type="NCBI Taxonomy" id="9555"/>
    <lineage>
        <taxon>Eukaryota</taxon>
        <taxon>Metazoa</taxon>
        <taxon>Chordata</taxon>
        <taxon>Craniata</taxon>
        <taxon>Vertebrata</taxon>
        <taxon>Euteleostomi</taxon>
        <taxon>Mammalia</taxon>
        <taxon>Eutheria</taxon>
        <taxon>Euarchontoglires</taxon>
        <taxon>Primates</taxon>
        <taxon>Haplorrhini</taxon>
        <taxon>Catarrhini</taxon>
        <taxon>Cercopithecidae</taxon>
        <taxon>Cercopithecinae</taxon>
        <taxon>Papio</taxon>
    </lineage>
</organism>
<dbReference type="Proteomes" id="UP000028761">
    <property type="component" value="Chromosome 18"/>
</dbReference>
<evidence type="ECO:0000256" key="1">
    <source>
        <dbReference type="SAM" id="MobiDB-lite"/>
    </source>
</evidence>
<reference evidence="2" key="3">
    <citation type="submission" date="2025-09" db="UniProtKB">
        <authorList>
            <consortium name="Ensembl"/>
        </authorList>
    </citation>
    <scope>IDENTIFICATION</scope>
</reference>
<sequence>SQHFGRPRWADHLRSGVQDQPDQHGETPISTKNTKISWVWWQALVIPATQEAKAGESLEPGRLRLQ</sequence>
<dbReference type="Ensembl" id="ENSPANT00000069959.1">
    <property type="protein sequence ID" value="ENSPANP00000054008.1"/>
    <property type="gene ID" value="ENSPANG00000040458.1"/>
</dbReference>
<dbReference type="OMA" id="PAVWETE"/>
<evidence type="ECO:0000313" key="2">
    <source>
        <dbReference type="Ensembl" id="ENSPANP00000054008.1"/>
    </source>
</evidence>
<dbReference type="AlphaFoldDB" id="A0A8I5R7J3"/>
<reference evidence="2" key="2">
    <citation type="submission" date="2025-08" db="UniProtKB">
        <authorList>
            <consortium name="Ensembl"/>
        </authorList>
    </citation>
    <scope>IDENTIFICATION</scope>
</reference>
<accession>A0A8I5R7J3</accession>
<proteinExistence type="predicted"/>
<reference evidence="2 3" key="1">
    <citation type="submission" date="2012-03" db="EMBL/GenBank/DDBJ databases">
        <title>Whole Genome Assembly of Papio anubis.</title>
        <authorList>
            <person name="Liu Y.L."/>
            <person name="Abraham K.A."/>
            <person name="Akbar H.A."/>
            <person name="Ali S.A."/>
            <person name="Anosike U.A."/>
            <person name="Aqrawi P.A."/>
            <person name="Arias F.A."/>
            <person name="Attaway T.A."/>
            <person name="Awwad R.A."/>
            <person name="Babu C.B."/>
            <person name="Bandaranaike D.B."/>
            <person name="Battles P.B."/>
            <person name="Bell A.B."/>
            <person name="Beltran B.B."/>
            <person name="Berhane-Mersha D.B."/>
            <person name="Bess C.B."/>
            <person name="Bickham C.B."/>
            <person name="Bolden T.B."/>
            <person name="Carter K.C."/>
            <person name="Chau D.C."/>
            <person name="Chavez A.C."/>
            <person name="Clerc-Blankenburg K.C."/>
            <person name="Coyle M.C."/>
            <person name="Dao M.D."/>
            <person name="Davila M.L.D."/>
            <person name="Davy-Carroll L.D."/>
            <person name="Denson S.D."/>
            <person name="Dinh H.D."/>
            <person name="Fernandez S.F."/>
            <person name="Fernando P.F."/>
            <person name="Forbes L.F."/>
            <person name="Francis C.F."/>
            <person name="Francisco L.F."/>
            <person name="Fu Q.F."/>
            <person name="Garcia-Iii R.G."/>
            <person name="Garrett T.G."/>
            <person name="Gross S.G."/>
            <person name="Gubbala S.G."/>
            <person name="Hirani K.H."/>
            <person name="Hogues M.H."/>
            <person name="Hollins B.H."/>
            <person name="Jackson L.J."/>
            <person name="Javaid M.J."/>
            <person name="Jhangiani S.J."/>
            <person name="Johnson A.J."/>
            <person name="Johnson B.J."/>
            <person name="Jones J.J."/>
            <person name="Joshi V.J."/>
            <person name="Kalu J.K."/>
            <person name="Khan N.K."/>
            <person name="Korchina V.K."/>
            <person name="Kovar C.K."/>
            <person name="Lago L.L."/>
            <person name="Lara F.L."/>
            <person name="Le T.-K.L."/>
            <person name="Lee S.L."/>
            <person name="Legall-Iii F.L."/>
            <person name="Lemon S.L."/>
            <person name="Liu J.L."/>
            <person name="Liu Y.-S.L."/>
            <person name="Liyanage D.L."/>
            <person name="Lopez J.L."/>
            <person name="Lorensuhewa L.L."/>
            <person name="Mata R.M."/>
            <person name="Mathew T.M."/>
            <person name="Mercado C.M."/>
            <person name="Mercado I.M."/>
            <person name="Morales K.M."/>
            <person name="Morgan M.M."/>
            <person name="Munidasa M.M."/>
            <person name="Ngo D.N."/>
            <person name="Nguyen L.N."/>
            <person name="Nguyen T.N."/>
            <person name="Nguyen N.N."/>
            <person name="Obregon M.O."/>
            <person name="Okwuonu G.O."/>
            <person name="Ongeri F.O."/>
            <person name="Onwere C.O."/>
            <person name="Osifeso I.O."/>
            <person name="Parra A.P."/>
            <person name="Patil S.P."/>
            <person name="Perez A.P."/>
            <person name="Perez Y.P."/>
            <person name="Pham C.P."/>
            <person name="Pu L.-L.P."/>
            <person name="Puazo M.P."/>
            <person name="Quiroz J.Q."/>
            <person name="Rouhana J.R."/>
            <person name="Ruiz M.R."/>
            <person name="Ruiz S.-J.R."/>
            <person name="Saada N.S."/>
            <person name="Santibanez J.S."/>
            <person name="Scheel M.S."/>
            <person name="Schneider B.S."/>
            <person name="Simmons D.S."/>
            <person name="Sisson I.S."/>
            <person name="Tang L.-Y.T."/>
            <person name="Thornton R.T."/>
            <person name="Tisius J.T."/>
            <person name="Toledanes G.T."/>
            <person name="Trejos Z.T."/>
            <person name="Usmani K.U."/>
            <person name="Varghese R.V."/>
            <person name="Vattathil S.V."/>
            <person name="Vee V.V."/>
            <person name="Walker D.W."/>
            <person name="Weissenberger G.W."/>
            <person name="White C.W."/>
            <person name="Williams A.W."/>
            <person name="Woodworth J.W."/>
            <person name="Wright R.W."/>
            <person name="Zhu Y.Z."/>
            <person name="Han Y.H."/>
            <person name="Newsham I.N."/>
            <person name="Nazareth L.N."/>
            <person name="Worley K.W."/>
            <person name="Muzny D.M."/>
            <person name="Rogers J.R."/>
            <person name="Gibbs R.G."/>
        </authorList>
    </citation>
    <scope>NUCLEOTIDE SEQUENCE [LARGE SCALE GENOMIC DNA]</scope>
</reference>
<evidence type="ECO:0000313" key="3">
    <source>
        <dbReference type="Proteomes" id="UP000028761"/>
    </source>
</evidence>
<dbReference type="GeneTree" id="ENSGT01150000287152"/>
<feature type="region of interest" description="Disordered" evidence="1">
    <location>
        <begin position="1"/>
        <end position="31"/>
    </location>
</feature>
<protein>
    <submittedName>
        <fullName evidence="2">Uncharacterized protein</fullName>
    </submittedName>
</protein>
<name>A0A8I5R7J3_PAPAN</name>
<keyword evidence="3" id="KW-1185">Reference proteome</keyword>